<dbReference type="InterPro" id="IPR038695">
    <property type="entry name" value="Saro_0823-like_sf"/>
</dbReference>
<sequence>MASAGLAECSPTTAELRGPWGQAQFQIEIADTNESRAQGLMHRTEMPRMSGMLFLYDSPRPMAFWMRNTLIPLDLLFIAPNGEVLAIHERAKPLDETHIPGPDGSIAVLEINGGMAETLGIKAGSQIRHSFFDQFSTSWPCNAS</sequence>
<organism evidence="1 2">
    <name type="scientific">Falsihalocynthiibacter arcticus</name>
    <dbReference type="NCBI Taxonomy" id="1579316"/>
    <lineage>
        <taxon>Bacteria</taxon>
        <taxon>Pseudomonadati</taxon>
        <taxon>Pseudomonadota</taxon>
        <taxon>Alphaproteobacteria</taxon>
        <taxon>Rhodobacterales</taxon>
        <taxon>Roseobacteraceae</taxon>
        <taxon>Falsihalocynthiibacter</taxon>
    </lineage>
</organism>
<proteinExistence type="predicted"/>
<evidence type="ECO:0000313" key="1">
    <source>
        <dbReference type="EMBL" id="AML53692.1"/>
    </source>
</evidence>
<dbReference type="Gene3D" id="2.60.120.1140">
    <property type="entry name" value="Protein of unknown function DUF192"/>
    <property type="match status" value="1"/>
</dbReference>
<gene>
    <name evidence="1" type="ORF">RC74_15425</name>
</gene>
<evidence type="ECO:0000313" key="2">
    <source>
        <dbReference type="Proteomes" id="UP000070371"/>
    </source>
</evidence>
<dbReference type="STRING" id="1579316.RC74_15425"/>
<dbReference type="OrthoDB" id="9808290at2"/>
<dbReference type="AlphaFoldDB" id="A0A126V5Y4"/>
<accession>A0A126V5Y4</accession>
<dbReference type="Proteomes" id="UP000070371">
    <property type="component" value="Chromosome"/>
</dbReference>
<evidence type="ECO:0008006" key="3">
    <source>
        <dbReference type="Google" id="ProtNLM"/>
    </source>
</evidence>
<dbReference type="InterPro" id="IPR003795">
    <property type="entry name" value="DUF192"/>
</dbReference>
<dbReference type="EMBL" id="CP014327">
    <property type="protein sequence ID" value="AML53692.1"/>
    <property type="molecule type" value="Genomic_DNA"/>
</dbReference>
<protein>
    <recommendedName>
        <fullName evidence="3">DUF192 domain-containing protein</fullName>
    </recommendedName>
</protein>
<name>A0A126V5Y4_9RHOB</name>
<dbReference type="PANTHER" id="PTHR37953:SF1">
    <property type="entry name" value="UPF0127 PROTEIN MJ1496"/>
    <property type="match status" value="1"/>
</dbReference>
<dbReference type="Pfam" id="PF02643">
    <property type="entry name" value="DUF192"/>
    <property type="match status" value="1"/>
</dbReference>
<dbReference type="KEGG" id="hat:RC74_15425"/>
<keyword evidence="2" id="KW-1185">Reference proteome</keyword>
<dbReference type="PANTHER" id="PTHR37953">
    <property type="entry name" value="UPF0127 PROTEIN MJ1496"/>
    <property type="match status" value="1"/>
</dbReference>
<reference evidence="1 2" key="1">
    <citation type="submission" date="2016-02" db="EMBL/GenBank/DDBJ databases">
        <title>Complete genome sequence of Halocynthiibacter arcticus PAMC 20958t from arctic marine sediment.</title>
        <authorList>
            <person name="Lee Y.M."/>
            <person name="Baek K."/>
            <person name="Lee H.K."/>
            <person name="Shin S.C."/>
        </authorList>
    </citation>
    <scope>NUCLEOTIDE SEQUENCE [LARGE SCALE GENOMIC DNA]</scope>
    <source>
        <strain evidence="1">PAMC 20958</strain>
    </source>
</reference>